<sequence>MVNFKFLSKCDISLHVNHALISFSYCLCLSATFKHCIITLISFY</sequence>
<organism evidence="2">
    <name type="scientific">Latrodectus hesperus</name>
    <name type="common">Western black widow spider</name>
    <dbReference type="NCBI Taxonomy" id="256737"/>
    <lineage>
        <taxon>Eukaryota</taxon>
        <taxon>Metazoa</taxon>
        <taxon>Ecdysozoa</taxon>
        <taxon>Arthropoda</taxon>
        <taxon>Chelicerata</taxon>
        <taxon>Arachnida</taxon>
        <taxon>Araneae</taxon>
        <taxon>Araneomorphae</taxon>
        <taxon>Entelegynae</taxon>
        <taxon>Araneoidea</taxon>
        <taxon>Theridiidae</taxon>
        <taxon>Latrodectus</taxon>
    </lineage>
</organism>
<evidence type="ECO:0000313" key="2">
    <source>
        <dbReference type="EMBL" id="ADV40249.1"/>
    </source>
</evidence>
<dbReference type="AlphaFoldDB" id="E7D1K5"/>
<evidence type="ECO:0000256" key="1">
    <source>
        <dbReference type="SAM" id="Phobius"/>
    </source>
</evidence>
<reference evidence="2" key="1">
    <citation type="submission" date="2010-07" db="EMBL/GenBank/DDBJ databases">
        <title>Identification of Proteins Involved in Black Widow Spider Wrapping Silk Fibers.</title>
        <authorList>
            <person name="Nguyen A."/>
            <person name="Verduzco A."/>
            <person name="Vierra C."/>
        </authorList>
    </citation>
    <scope>NUCLEOTIDE SEQUENCE</scope>
</reference>
<keyword evidence="1" id="KW-0472">Membrane</keyword>
<feature type="non-terminal residue" evidence="2">
    <location>
        <position position="44"/>
    </location>
</feature>
<accession>E7D1K5</accession>
<proteinExistence type="evidence at transcript level"/>
<name>E7D1K5_LATHE</name>
<keyword evidence="1" id="KW-0812">Transmembrane</keyword>
<dbReference type="EMBL" id="HQ005955">
    <property type="protein sequence ID" value="ADV40249.1"/>
    <property type="molecule type" value="mRNA"/>
</dbReference>
<protein>
    <submittedName>
        <fullName evidence="2">Uncharacterized protein</fullName>
    </submittedName>
</protein>
<keyword evidence="1" id="KW-1133">Transmembrane helix</keyword>
<feature type="transmembrane region" description="Helical" evidence="1">
    <location>
        <begin position="20"/>
        <end position="43"/>
    </location>
</feature>